<dbReference type="InterPro" id="IPR001356">
    <property type="entry name" value="HD"/>
</dbReference>
<comment type="subcellular location">
    <subcellularLocation>
        <location evidence="1 2 3">Nucleus</location>
    </subcellularLocation>
</comment>
<feature type="compositionally biased region" description="Low complexity" evidence="4">
    <location>
        <begin position="229"/>
        <end position="249"/>
    </location>
</feature>
<sequence length="326" mass="37303">MIFDPRMAAASLLLSSPNNSTNNNNNNSSFCDQINVNKINNTLNNSSTFSGHFSGQQNTTTKFNILSPPLSIKQEEASNTNSQQYFPTCSDLILQQPLQQTLLLREKSPTSTSFRIDTIIGENNERKNEIILKQEEEQNKEIKNNLFYSKQFISVQNLIEQLGGGIKQQQQQGQMMKLMMDKQLNSNNNFMSNEDNSINNEEMFRNISPCPQTSTNQLFTSENIRNRHSSPLSSSSETTTTTPITNTITHNGIKRNTNNNNNCCCIQGGKKTRKARTIFTDKQLQELETMFEHKRYLSVGDRMELAKRMNLSDTQVKTWYQNRRQV</sequence>
<keyword evidence="7" id="KW-1185">Reference proteome</keyword>
<dbReference type="SMART" id="SM00389">
    <property type="entry name" value="HOX"/>
    <property type="match status" value="1"/>
</dbReference>
<evidence type="ECO:0000313" key="6">
    <source>
        <dbReference type="EMBL" id="KAF7634767.1"/>
    </source>
</evidence>
<dbReference type="InterPro" id="IPR009057">
    <property type="entry name" value="Homeodomain-like_sf"/>
</dbReference>
<dbReference type="PROSITE" id="PS50071">
    <property type="entry name" value="HOMEOBOX_2"/>
    <property type="match status" value="1"/>
</dbReference>
<dbReference type="CDD" id="cd00086">
    <property type="entry name" value="homeodomain"/>
    <property type="match status" value="1"/>
</dbReference>
<accession>A0A8S9ZMR4</accession>
<dbReference type="GO" id="GO:0005634">
    <property type="term" value="C:nucleus"/>
    <property type="evidence" value="ECO:0007669"/>
    <property type="project" value="UniProtKB-SubCell"/>
</dbReference>
<dbReference type="InterPro" id="IPR050848">
    <property type="entry name" value="Homeobox_TF"/>
</dbReference>
<reference evidence="6" key="1">
    <citation type="journal article" date="2020" name="Ecol. Evol.">
        <title>Genome structure and content of the rice root-knot nematode (Meloidogyne graminicola).</title>
        <authorList>
            <person name="Phan N.T."/>
            <person name="Danchin E.G.J."/>
            <person name="Klopp C."/>
            <person name="Perfus-Barbeoch L."/>
            <person name="Kozlowski D.K."/>
            <person name="Koutsovoulos G.D."/>
            <person name="Lopez-Roques C."/>
            <person name="Bouchez O."/>
            <person name="Zahm M."/>
            <person name="Besnard G."/>
            <person name="Bellafiore S."/>
        </authorList>
    </citation>
    <scope>NUCLEOTIDE SEQUENCE</scope>
    <source>
        <strain evidence="6">VN-18</strain>
    </source>
</reference>
<name>A0A8S9ZMR4_9BILA</name>
<dbReference type="Proteomes" id="UP000605970">
    <property type="component" value="Unassembled WGS sequence"/>
</dbReference>
<comment type="caution">
    <text evidence="6">The sequence shown here is derived from an EMBL/GenBank/DDBJ whole genome shotgun (WGS) entry which is preliminary data.</text>
</comment>
<gene>
    <name evidence="6" type="ORF">Mgra_00005801</name>
</gene>
<dbReference type="PANTHER" id="PTHR24333">
    <property type="entry name" value="HOMEO BOX HB9 LIKE A-RELATED"/>
    <property type="match status" value="1"/>
</dbReference>
<feature type="region of interest" description="Disordered" evidence="4">
    <location>
        <begin position="226"/>
        <end position="253"/>
    </location>
</feature>
<dbReference type="EMBL" id="JABEBT010000051">
    <property type="protein sequence ID" value="KAF7634767.1"/>
    <property type="molecule type" value="Genomic_DNA"/>
</dbReference>
<evidence type="ECO:0000259" key="5">
    <source>
        <dbReference type="PROSITE" id="PS50071"/>
    </source>
</evidence>
<protein>
    <submittedName>
        <fullName evidence="6">Homeobox domain-containing protein</fullName>
    </submittedName>
</protein>
<dbReference type="PANTHER" id="PTHR24333:SF5">
    <property type="entry name" value="VENT HOMEOBOX"/>
    <property type="match status" value="1"/>
</dbReference>
<keyword evidence="2 3" id="KW-0238">DNA-binding</keyword>
<dbReference type="Pfam" id="PF00046">
    <property type="entry name" value="Homeodomain"/>
    <property type="match status" value="1"/>
</dbReference>
<evidence type="ECO:0000256" key="4">
    <source>
        <dbReference type="SAM" id="MobiDB-lite"/>
    </source>
</evidence>
<dbReference type="AlphaFoldDB" id="A0A8S9ZMR4"/>
<proteinExistence type="predicted"/>
<dbReference type="Gene3D" id="1.10.10.60">
    <property type="entry name" value="Homeodomain-like"/>
    <property type="match status" value="1"/>
</dbReference>
<keyword evidence="2 3" id="KW-0539">Nucleus</keyword>
<evidence type="ECO:0000256" key="1">
    <source>
        <dbReference type="ARBA" id="ARBA00004123"/>
    </source>
</evidence>
<keyword evidence="2 3" id="KW-0371">Homeobox</keyword>
<dbReference type="SUPFAM" id="SSF46689">
    <property type="entry name" value="Homeodomain-like"/>
    <property type="match status" value="1"/>
</dbReference>
<evidence type="ECO:0000313" key="7">
    <source>
        <dbReference type="Proteomes" id="UP000605970"/>
    </source>
</evidence>
<organism evidence="6 7">
    <name type="scientific">Meloidogyne graminicola</name>
    <dbReference type="NCBI Taxonomy" id="189291"/>
    <lineage>
        <taxon>Eukaryota</taxon>
        <taxon>Metazoa</taxon>
        <taxon>Ecdysozoa</taxon>
        <taxon>Nematoda</taxon>
        <taxon>Chromadorea</taxon>
        <taxon>Rhabditida</taxon>
        <taxon>Tylenchina</taxon>
        <taxon>Tylenchomorpha</taxon>
        <taxon>Tylenchoidea</taxon>
        <taxon>Meloidogynidae</taxon>
        <taxon>Meloidogyninae</taxon>
        <taxon>Meloidogyne</taxon>
    </lineage>
</organism>
<dbReference type="GO" id="GO:0003677">
    <property type="term" value="F:DNA binding"/>
    <property type="evidence" value="ECO:0007669"/>
    <property type="project" value="UniProtKB-UniRule"/>
</dbReference>
<dbReference type="OrthoDB" id="6159439at2759"/>
<evidence type="ECO:0000256" key="3">
    <source>
        <dbReference type="RuleBase" id="RU000682"/>
    </source>
</evidence>
<feature type="domain" description="Homeobox" evidence="5">
    <location>
        <begin position="270"/>
        <end position="326"/>
    </location>
</feature>
<evidence type="ECO:0000256" key="2">
    <source>
        <dbReference type="PROSITE-ProRule" id="PRU00108"/>
    </source>
</evidence>